<evidence type="ECO:0000256" key="1">
    <source>
        <dbReference type="ARBA" id="ARBA00004328"/>
    </source>
</evidence>
<feature type="region of interest" description="Disordered" evidence="4">
    <location>
        <begin position="336"/>
        <end position="364"/>
    </location>
</feature>
<comment type="subcellular location">
    <subcellularLocation>
        <location evidence="1">Virion</location>
    </subcellularLocation>
</comment>
<feature type="compositionally biased region" description="Gly residues" evidence="4">
    <location>
        <begin position="462"/>
        <end position="478"/>
    </location>
</feature>
<dbReference type="InterPro" id="IPR050149">
    <property type="entry name" value="Collagen_superfamily"/>
</dbReference>
<feature type="compositionally biased region" description="Polar residues" evidence="4">
    <location>
        <begin position="355"/>
        <end position="364"/>
    </location>
</feature>
<dbReference type="GO" id="GO:0031012">
    <property type="term" value="C:extracellular matrix"/>
    <property type="evidence" value="ECO:0007669"/>
    <property type="project" value="TreeGrafter"/>
</dbReference>
<feature type="region of interest" description="Disordered" evidence="4">
    <location>
        <begin position="389"/>
        <end position="409"/>
    </location>
</feature>
<dbReference type="PANTHER" id="PTHR24023">
    <property type="entry name" value="COLLAGEN ALPHA"/>
    <property type="match status" value="1"/>
</dbReference>
<evidence type="ECO:0000313" key="6">
    <source>
        <dbReference type="EMBL" id="AIK68527.1"/>
    </source>
</evidence>
<reference evidence="6 7" key="1">
    <citation type="submission" date="2014-07" db="EMBL/GenBank/DDBJ databases">
        <title>Genomic characterization of two T7-like Mesorhizobium loti phages vB_MloP_Lo5R7ANS and vB_MloP_Cp1R7ANS-C2.</title>
        <authorList>
            <person name="Halmillawewa A.P."/>
            <person name="Perry B."/>
            <person name="Gavard R."/>
            <person name="Yost C.K."/>
            <person name="Hynes M.F."/>
        </authorList>
    </citation>
    <scope>NUCLEOTIDE SEQUENCE [LARGE SCALE GENOMIC DNA]</scope>
</reference>
<feature type="domain" description="Bacteriophage T7 tail fibre protein-like N-terminal" evidence="5">
    <location>
        <begin position="1"/>
        <end position="107"/>
    </location>
</feature>
<dbReference type="Pfam" id="PF03906">
    <property type="entry name" value="Phage_T7_tail"/>
    <property type="match status" value="1"/>
</dbReference>
<dbReference type="Proteomes" id="UP000201609">
    <property type="component" value="Segment"/>
</dbReference>
<feature type="region of interest" description="Disordered" evidence="4">
    <location>
        <begin position="462"/>
        <end position="534"/>
    </location>
</feature>
<feature type="region of interest" description="Disordered" evidence="4">
    <location>
        <begin position="150"/>
        <end position="200"/>
    </location>
</feature>
<evidence type="ECO:0000259" key="5">
    <source>
        <dbReference type="Pfam" id="PF03906"/>
    </source>
</evidence>
<evidence type="ECO:0000256" key="3">
    <source>
        <dbReference type="ARBA" id="ARBA00022844"/>
    </source>
</evidence>
<keyword evidence="3" id="KW-0946">Virion</keyword>
<gene>
    <name evidence="6" type="ORF">Lo5R7ANS_57</name>
</gene>
<organism evidence="6 7">
    <name type="scientific">Mesorhizobium phage vB_MloP_Lo5R7ANS</name>
    <dbReference type="NCBI Taxonomy" id="1527771"/>
    <lineage>
        <taxon>Viruses</taxon>
        <taxon>Duplodnaviria</taxon>
        <taxon>Heunggongvirae</taxon>
        <taxon>Uroviricota</taxon>
        <taxon>Caudoviricetes</taxon>
        <taxon>Autographivirales</taxon>
        <taxon>Pairvirus</taxon>
        <taxon>Pairvirus Lo5R7ANS</taxon>
    </lineage>
</organism>
<dbReference type="KEGG" id="vg:22109864"/>
<dbReference type="PANTHER" id="PTHR24023:SF1112">
    <property type="entry name" value="COL_CUTICLE_N DOMAIN-CONTAINING PROTEIN-RELATED"/>
    <property type="match status" value="1"/>
</dbReference>
<feature type="compositionally biased region" description="Gly residues" evidence="4">
    <location>
        <begin position="513"/>
        <end position="533"/>
    </location>
</feature>
<evidence type="ECO:0000256" key="4">
    <source>
        <dbReference type="SAM" id="MobiDB-lite"/>
    </source>
</evidence>
<protein>
    <submittedName>
        <fullName evidence="6">Putative tail fiber protein</fullName>
    </submittedName>
</protein>
<dbReference type="Gene3D" id="1.20.5.320">
    <property type="entry name" value="6-Phosphogluconate Dehydrogenase, domain 3"/>
    <property type="match status" value="2"/>
</dbReference>
<dbReference type="GeneID" id="22109864"/>
<name>A0A076YL75_9CAUD</name>
<evidence type="ECO:0000256" key="2">
    <source>
        <dbReference type="ARBA" id="ARBA00022732"/>
    </source>
</evidence>
<dbReference type="RefSeq" id="YP_009100104.1">
    <property type="nucleotide sequence ID" value="NC_025431.1"/>
</dbReference>
<feature type="compositionally biased region" description="Low complexity" evidence="4">
    <location>
        <begin position="336"/>
        <end position="354"/>
    </location>
</feature>
<dbReference type="GO" id="GO:0005615">
    <property type="term" value="C:extracellular space"/>
    <property type="evidence" value="ECO:0007669"/>
    <property type="project" value="TreeGrafter"/>
</dbReference>
<dbReference type="GO" id="GO:0098015">
    <property type="term" value="C:virus tail"/>
    <property type="evidence" value="ECO:0007669"/>
    <property type="project" value="UniProtKB-KW"/>
</dbReference>
<dbReference type="GO" id="GO:0030020">
    <property type="term" value="F:extracellular matrix structural constituent conferring tensile strength"/>
    <property type="evidence" value="ECO:0007669"/>
    <property type="project" value="TreeGrafter"/>
</dbReference>
<feature type="compositionally biased region" description="Gly residues" evidence="4">
    <location>
        <begin position="389"/>
        <end position="407"/>
    </location>
</feature>
<keyword evidence="7" id="KW-1185">Reference proteome</keyword>
<accession>A0A076YL75</accession>
<dbReference type="GO" id="GO:0030198">
    <property type="term" value="P:extracellular matrix organization"/>
    <property type="evidence" value="ECO:0007669"/>
    <property type="project" value="TreeGrafter"/>
</dbReference>
<dbReference type="EMBL" id="KM199771">
    <property type="protein sequence ID" value="AIK68527.1"/>
    <property type="molecule type" value="Genomic_DNA"/>
</dbReference>
<keyword evidence="2" id="KW-1227">Viral tail protein</keyword>
<sequence>MTTPILSFVVYDGDGSTLDYTFDFGYLDRNHIKAYIDDVASGDFTWTGPFSLRFNTAPAVDTKVRIARETPSAAPLVTIANGSSLRAEDLNRQALQSMYVSQESADIAVLMKSGTLSAPVTDAGRVILQFPSIEERRNGVLGFDADGQFRPFTSADMPKGETGDKGATGDQGPIGPQGPQGPVGPQGIEGPAGANYSPDAQGLTSGRAAYDAQATGFSYLDIEVGQLFWKLSATSGDWSAGIAFGAGAQGVQGIQGPEGPAGAQGPAGATGPAGTPGMIWRGAYAGATAYTPKDVVSYAGAAYINTVASTGNLPTNTSYWNLVAAKGDQGVQGVQGPVGPAGPQGNVGPQGPTGSNATGSKYRSYSSSATWTKPAGLVGVLIRIRGASGGGGGAVSGNGSGRGGIGGSASEATRYVPEASLGATETITIGAKGTAGAAGNNAGGAGGTTSFGSLLVATGGGGGGGSSGNGVTGTGGTRGDITSAWDTRPYTIDTSLTPVNAANEPGTPATPGSGNGGRGGGNDNGSRPGGVGDTGFIEIWEFYN</sequence>
<proteinExistence type="predicted"/>
<dbReference type="InterPro" id="IPR005604">
    <property type="entry name" value="Phage_T7_tail_fibre-like_N"/>
</dbReference>
<evidence type="ECO:0000313" key="7">
    <source>
        <dbReference type="Proteomes" id="UP000201609"/>
    </source>
</evidence>